<dbReference type="PANTHER" id="PTHR43281">
    <property type="entry name" value="FARNESYL DIPHOSPHATE SYNTHASE"/>
    <property type="match status" value="1"/>
</dbReference>
<gene>
    <name evidence="13" type="ORF">FC70_GL001726</name>
</gene>
<evidence type="ECO:0000256" key="2">
    <source>
        <dbReference type="ARBA" id="ARBA00006706"/>
    </source>
</evidence>
<dbReference type="InterPro" id="IPR000092">
    <property type="entry name" value="Polyprenyl_synt"/>
</dbReference>
<evidence type="ECO:0000256" key="1">
    <source>
        <dbReference type="ARBA" id="ARBA00001946"/>
    </source>
</evidence>
<dbReference type="OrthoDB" id="9805316at2"/>
<evidence type="ECO:0000256" key="8">
    <source>
        <dbReference type="ARBA" id="ARBA00023229"/>
    </source>
</evidence>
<keyword evidence="14" id="KW-1185">Reference proteome</keyword>
<dbReference type="SFLD" id="SFLDG01017">
    <property type="entry name" value="Polyprenyl_Transferase_Like"/>
    <property type="match status" value="1"/>
</dbReference>
<keyword evidence="5 12" id="KW-0808">Transferase</keyword>
<protein>
    <recommendedName>
        <fullName evidence="4">Farnesyl diphosphate synthase</fullName>
        <ecNumber evidence="3">2.5.1.10</ecNumber>
    </recommendedName>
    <alternativeName>
        <fullName evidence="10">(2E,6E)-farnesyl diphosphate synthase</fullName>
    </alternativeName>
    <alternativeName>
        <fullName evidence="9">Geranyltranstransferase</fullName>
    </alternativeName>
</protein>
<dbReference type="GO" id="GO:0016114">
    <property type="term" value="P:terpenoid biosynthetic process"/>
    <property type="evidence" value="ECO:0007669"/>
    <property type="project" value="UniProtKB-ARBA"/>
</dbReference>
<evidence type="ECO:0000256" key="11">
    <source>
        <dbReference type="ARBA" id="ARBA00049399"/>
    </source>
</evidence>
<evidence type="ECO:0000256" key="6">
    <source>
        <dbReference type="ARBA" id="ARBA00022723"/>
    </source>
</evidence>
<evidence type="ECO:0000256" key="9">
    <source>
        <dbReference type="ARBA" id="ARBA00032380"/>
    </source>
</evidence>
<dbReference type="InterPro" id="IPR053378">
    <property type="entry name" value="Prenyl_diphosphate_synthase"/>
</dbReference>
<evidence type="ECO:0000256" key="12">
    <source>
        <dbReference type="RuleBase" id="RU004466"/>
    </source>
</evidence>
<evidence type="ECO:0000256" key="5">
    <source>
        <dbReference type="ARBA" id="ARBA00022679"/>
    </source>
</evidence>
<evidence type="ECO:0000313" key="13">
    <source>
        <dbReference type="EMBL" id="KRL54924.1"/>
    </source>
</evidence>
<dbReference type="InterPro" id="IPR033749">
    <property type="entry name" value="Polyprenyl_synt_CS"/>
</dbReference>
<evidence type="ECO:0000256" key="4">
    <source>
        <dbReference type="ARBA" id="ARBA00015100"/>
    </source>
</evidence>
<dbReference type="FunFam" id="1.10.600.10:FF:000001">
    <property type="entry name" value="Geranylgeranyl diphosphate synthase"/>
    <property type="match status" value="1"/>
</dbReference>
<comment type="catalytic activity">
    <reaction evidence="11">
        <text>isopentenyl diphosphate + (2E)-geranyl diphosphate = (2E,6E)-farnesyl diphosphate + diphosphate</text>
        <dbReference type="Rhea" id="RHEA:19361"/>
        <dbReference type="ChEBI" id="CHEBI:33019"/>
        <dbReference type="ChEBI" id="CHEBI:58057"/>
        <dbReference type="ChEBI" id="CHEBI:128769"/>
        <dbReference type="ChEBI" id="CHEBI:175763"/>
        <dbReference type="EC" id="2.5.1.10"/>
    </reaction>
</comment>
<dbReference type="Pfam" id="PF00348">
    <property type="entry name" value="polyprenyl_synt"/>
    <property type="match status" value="1"/>
</dbReference>
<dbReference type="InterPro" id="IPR008949">
    <property type="entry name" value="Isoprenoid_synthase_dom_sf"/>
</dbReference>
<dbReference type="KEGG" id="lol:LACOL_0853"/>
<dbReference type="SUPFAM" id="SSF48576">
    <property type="entry name" value="Terpenoid synthases"/>
    <property type="match status" value="1"/>
</dbReference>
<comment type="cofactor">
    <cofactor evidence="1">
        <name>Mg(2+)</name>
        <dbReference type="ChEBI" id="CHEBI:18420"/>
    </cofactor>
</comment>
<evidence type="ECO:0000256" key="3">
    <source>
        <dbReference type="ARBA" id="ARBA00012439"/>
    </source>
</evidence>
<dbReference type="SFLD" id="SFLDS00005">
    <property type="entry name" value="Isoprenoid_Synthase_Type_I"/>
    <property type="match status" value="1"/>
</dbReference>
<dbReference type="EMBL" id="AZFE01000032">
    <property type="protein sequence ID" value="KRL54924.1"/>
    <property type="molecule type" value="Genomic_DNA"/>
</dbReference>
<evidence type="ECO:0000313" key="14">
    <source>
        <dbReference type="Proteomes" id="UP000051697"/>
    </source>
</evidence>
<dbReference type="CDD" id="cd00685">
    <property type="entry name" value="Trans_IPPS_HT"/>
    <property type="match status" value="1"/>
</dbReference>
<proteinExistence type="inferred from homology"/>
<dbReference type="GO" id="GO:0005737">
    <property type="term" value="C:cytoplasm"/>
    <property type="evidence" value="ECO:0007669"/>
    <property type="project" value="UniProtKB-ARBA"/>
</dbReference>
<dbReference type="Gene3D" id="1.10.600.10">
    <property type="entry name" value="Farnesyl Diphosphate Synthase"/>
    <property type="match status" value="1"/>
</dbReference>
<dbReference type="STRING" id="1423778.FC70_GL001726"/>
<sequence length="295" mass="32453">MVHLKSVEALQNLVNDFLKKEIKADTDQALLLDAMQYSVNAGGKRLRPALTLRMIDAFNQGQQDLGMYLKAVCAVELLHTYSLIHDDLPAMDNDDLRRGLPTNHKKYGDAVAILAGDGLLTLAFQWLVDNDLDNQIARSLTMQLAKSAGPAGMVAGQVIDVSNEGKHLSYTEVQNLHAKKTGALIEYAMQAAGIMVNANQEVIKVMTSFGGHYGLAFQIYDDLMDQIGTTARMGKLIHKDDLEAKNTYPGLFGVEGTKQKLSEVLSLARKDLTKLAKITPIKVTDFDDLLAYFKI</sequence>
<dbReference type="PROSITE" id="PS00444">
    <property type="entry name" value="POLYPRENYL_SYNTHASE_2"/>
    <property type="match status" value="1"/>
</dbReference>
<dbReference type="PANTHER" id="PTHR43281:SF1">
    <property type="entry name" value="FARNESYL DIPHOSPHATE SYNTHASE"/>
    <property type="match status" value="1"/>
</dbReference>
<organism evidence="13 14">
    <name type="scientific">Paucilactobacillus oligofermentans DSM 15707 = LMG 22743</name>
    <dbReference type="NCBI Taxonomy" id="1423778"/>
    <lineage>
        <taxon>Bacteria</taxon>
        <taxon>Bacillati</taxon>
        <taxon>Bacillota</taxon>
        <taxon>Bacilli</taxon>
        <taxon>Lactobacillales</taxon>
        <taxon>Lactobacillaceae</taxon>
        <taxon>Paucilactobacillus</taxon>
    </lineage>
</organism>
<evidence type="ECO:0000256" key="7">
    <source>
        <dbReference type="ARBA" id="ARBA00022842"/>
    </source>
</evidence>
<dbReference type="Proteomes" id="UP000051697">
    <property type="component" value="Unassembled WGS sequence"/>
</dbReference>
<dbReference type="PATRIC" id="fig|1423778.4.peg.1764"/>
<dbReference type="RefSeq" id="WP_057890636.1">
    <property type="nucleotide sequence ID" value="NZ_AZFE01000032.1"/>
</dbReference>
<dbReference type="GO" id="GO:0046872">
    <property type="term" value="F:metal ion binding"/>
    <property type="evidence" value="ECO:0007669"/>
    <property type="project" value="UniProtKB-KW"/>
</dbReference>
<keyword evidence="6" id="KW-0479">Metal-binding</keyword>
<comment type="caution">
    <text evidence="13">The sequence shown here is derived from an EMBL/GenBank/DDBJ whole genome shotgun (WGS) entry which is preliminary data.</text>
</comment>
<evidence type="ECO:0000256" key="10">
    <source>
        <dbReference type="ARBA" id="ARBA00032873"/>
    </source>
</evidence>
<comment type="similarity">
    <text evidence="2 12">Belongs to the FPP/GGPP synthase family.</text>
</comment>
<keyword evidence="7" id="KW-0460">Magnesium</keyword>
<dbReference type="EC" id="2.5.1.10" evidence="3"/>
<dbReference type="PROSITE" id="PS00723">
    <property type="entry name" value="POLYPRENYL_SYNTHASE_1"/>
    <property type="match status" value="1"/>
</dbReference>
<dbReference type="NCBIfam" id="NF045485">
    <property type="entry name" value="FPPsyn"/>
    <property type="match status" value="1"/>
</dbReference>
<dbReference type="AlphaFoldDB" id="A0A0R1RDU2"/>
<name>A0A0R1RDU2_9LACO</name>
<keyword evidence="8" id="KW-0414">Isoprene biosynthesis</keyword>
<dbReference type="GO" id="GO:0004337">
    <property type="term" value="F:(2E,6E)-farnesyl diphosphate synthase activity"/>
    <property type="evidence" value="ECO:0007669"/>
    <property type="project" value="UniProtKB-EC"/>
</dbReference>
<accession>A0A0R1RDU2</accession>
<reference evidence="13 14" key="1">
    <citation type="journal article" date="2015" name="Genome Announc.">
        <title>Expanding the biotechnology potential of lactobacilli through comparative genomics of 213 strains and associated genera.</title>
        <authorList>
            <person name="Sun Z."/>
            <person name="Harris H.M."/>
            <person name="McCann A."/>
            <person name="Guo C."/>
            <person name="Argimon S."/>
            <person name="Zhang W."/>
            <person name="Yang X."/>
            <person name="Jeffery I.B."/>
            <person name="Cooney J.C."/>
            <person name="Kagawa T.F."/>
            <person name="Liu W."/>
            <person name="Song Y."/>
            <person name="Salvetti E."/>
            <person name="Wrobel A."/>
            <person name="Rasinkangas P."/>
            <person name="Parkhill J."/>
            <person name="Rea M.C."/>
            <person name="O'Sullivan O."/>
            <person name="Ritari J."/>
            <person name="Douillard F.P."/>
            <person name="Paul Ross R."/>
            <person name="Yang R."/>
            <person name="Briner A.E."/>
            <person name="Felis G.E."/>
            <person name="de Vos W.M."/>
            <person name="Barrangou R."/>
            <person name="Klaenhammer T.R."/>
            <person name="Caufield P.W."/>
            <person name="Cui Y."/>
            <person name="Zhang H."/>
            <person name="O'Toole P.W."/>
        </authorList>
    </citation>
    <scope>NUCLEOTIDE SEQUENCE [LARGE SCALE GENOMIC DNA]</scope>
    <source>
        <strain evidence="13 14">DSM 15707</strain>
    </source>
</reference>